<keyword evidence="6" id="KW-0548">Nucleotidyltransferase</keyword>
<evidence type="ECO:0000256" key="2">
    <source>
        <dbReference type="ARBA" id="ARBA00034247"/>
    </source>
</evidence>
<keyword evidence="6" id="KW-0808">Transferase</keyword>
<comment type="catalytic activity">
    <reaction evidence="2">
        <text>2 GTP = 3',3'-c-di-GMP + 2 diphosphate</text>
        <dbReference type="Rhea" id="RHEA:24898"/>
        <dbReference type="ChEBI" id="CHEBI:33019"/>
        <dbReference type="ChEBI" id="CHEBI:37565"/>
        <dbReference type="ChEBI" id="CHEBI:58805"/>
        <dbReference type="EC" id="2.7.7.65"/>
    </reaction>
</comment>
<protein>
    <recommendedName>
        <fullName evidence="1">diguanylate cyclase</fullName>
        <ecNumber evidence="1">2.7.7.65</ecNumber>
    </recommendedName>
</protein>
<accession>A0A9X1NU25</accession>
<evidence type="ECO:0000259" key="5">
    <source>
        <dbReference type="PROSITE" id="PS50887"/>
    </source>
</evidence>
<dbReference type="InterPro" id="IPR011006">
    <property type="entry name" value="CheY-like_superfamily"/>
</dbReference>
<dbReference type="GO" id="GO:0052621">
    <property type="term" value="F:diguanylate cyclase activity"/>
    <property type="evidence" value="ECO:0007669"/>
    <property type="project" value="UniProtKB-EC"/>
</dbReference>
<keyword evidence="3" id="KW-0597">Phosphoprotein</keyword>
<dbReference type="SMART" id="SM00448">
    <property type="entry name" value="REC"/>
    <property type="match status" value="2"/>
</dbReference>
<evidence type="ECO:0000256" key="1">
    <source>
        <dbReference type="ARBA" id="ARBA00012528"/>
    </source>
</evidence>
<dbReference type="EMBL" id="JAJOZR010000007">
    <property type="protein sequence ID" value="MCD7109964.1"/>
    <property type="molecule type" value="Genomic_DNA"/>
</dbReference>
<comment type="caution">
    <text evidence="3">Lacks conserved residue(s) required for the propagation of feature annotation.</text>
</comment>
<feature type="domain" description="Response regulatory" evidence="4">
    <location>
        <begin position="141"/>
        <end position="257"/>
    </location>
</feature>
<dbReference type="SUPFAM" id="SSF52172">
    <property type="entry name" value="CheY-like"/>
    <property type="match status" value="2"/>
</dbReference>
<keyword evidence="7" id="KW-1185">Reference proteome</keyword>
<dbReference type="CDD" id="cd01949">
    <property type="entry name" value="GGDEF"/>
    <property type="match status" value="1"/>
</dbReference>
<dbReference type="NCBIfam" id="TIGR00254">
    <property type="entry name" value="GGDEF"/>
    <property type="match status" value="1"/>
</dbReference>
<dbReference type="InterPro" id="IPR043128">
    <property type="entry name" value="Rev_trsase/Diguanyl_cyclase"/>
</dbReference>
<gene>
    <name evidence="6" type="ORF">LRX75_13040</name>
</gene>
<dbReference type="Proteomes" id="UP001139089">
    <property type="component" value="Unassembled WGS sequence"/>
</dbReference>
<dbReference type="EC" id="2.7.7.65" evidence="1"/>
<feature type="domain" description="Response regulatory" evidence="4">
    <location>
        <begin position="20"/>
        <end position="133"/>
    </location>
</feature>
<organism evidence="6 7">
    <name type="scientific">Rhizobium quercicola</name>
    <dbReference type="NCBI Taxonomy" id="2901226"/>
    <lineage>
        <taxon>Bacteria</taxon>
        <taxon>Pseudomonadati</taxon>
        <taxon>Pseudomonadota</taxon>
        <taxon>Alphaproteobacteria</taxon>
        <taxon>Hyphomicrobiales</taxon>
        <taxon>Rhizobiaceae</taxon>
        <taxon>Rhizobium/Agrobacterium group</taxon>
        <taxon>Rhizobium</taxon>
    </lineage>
</organism>
<dbReference type="Pfam" id="PF00072">
    <property type="entry name" value="Response_reg"/>
    <property type="match status" value="2"/>
</dbReference>
<dbReference type="PANTHER" id="PTHR45138:SF9">
    <property type="entry name" value="DIGUANYLATE CYCLASE DGCM-RELATED"/>
    <property type="match status" value="1"/>
</dbReference>
<dbReference type="InterPro" id="IPR001789">
    <property type="entry name" value="Sig_transdc_resp-reg_receiver"/>
</dbReference>
<dbReference type="GO" id="GO:0005886">
    <property type="term" value="C:plasma membrane"/>
    <property type="evidence" value="ECO:0007669"/>
    <property type="project" value="TreeGrafter"/>
</dbReference>
<dbReference type="FunFam" id="3.30.70.270:FF:000001">
    <property type="entry name" value="Diguanylate cyclase domain protein"/>
    <property type="match status" value="1"/>
</dbReference>
<dbReference type="Pfam" id="PF00990">
    <property type="entry name" value="GGDEF"/>
    <property type="match status" value="1"/>
</dbReference>
<dbReference type="PROSITE" id="PS50887">
    <property type="entry name" value="GGDEF"/>
    <property type="match status" value="1"/>
</dbReference>
<dbReference type="InterPro" id="IPR029787">
    <property type="entry name" value="Nucleotide_cyclase"/>
</dbReference>
<dbReference type="PANTHER" id="PTHR45138">
    <property type="entry name" value="REGULATORY COMPONENTS OF SENSORY TRANSDUCTION SYSTEM"/>
    <property type="match status" value="1"/>
</dbReference>
<dbReference type="RefSeq" id="WP_231814986.1">
    <property type="nucleotide sequence ID" value="NZ_JAJOZR010000007.1"/>
</dbReference>
<sequence length="439" mass="48606">MTFSKQEQTGDAALKQSGRHLLLIEDSRVFSTLIRHEIQNGQAMTVTHCASLGDVTRALECQNFDVAVLDLNLPDAPNCEALDLVLSHGIPAIVFTGSFNDSTRERVMARGVVDCIIKNERDSVSSVVAAVNRMLSNAGTNVLVADDDAERRLALVSVLREQRFQVSEAVTGQDVLSAVMDGRVDLIVSEYAASDLSAQQLLVGLRSYECETTVPIIALAPQSARGQAARFLKGGGADFVERPFDRDEFVSRINRSITVHRRIASLQRLASRDYLTDLYNRRFFFQEGPRIVEQCFRRNAGASIAILDIDHFKRLNDTYGHEVGDLVLKAVARTLRNFVGNDHLLARLGGEEFGVLFDGLDISAASHYCEQLRETIARTQVVTDDEDLSVTVSIGLAPIEQREVFDNYLHAADQFLYMAKHAGRNRIVSELTMINTMAS</sequence>
<dbReference type="Gene3D" id="3.30.70.270">
    <property type="match status" value="1"/>
</dbReference>
<dbReference type="GO" id="GO:1902201">
    <property type="term" value="P:negative regulation of bacterial-type flagellum-dependent cell motility"/>
    <property type="evidence" value="ECO:0007669"/>
    <property type="project" value="TreeGrafter"/>
</dbReference>
<dbReference type="GO" id="GO:0043709">
    <property type="term" value="P:cell adhesion involved in single-species biofilm formation"/>
    <property type="evidence" value="ECO:0007669"/>
    <property type="project" value="TreeGrafter"/>
</dbReference>
<feature type="domain" description="GGDEF" evidence="5">
    <location>
        <begin position="300"/>
        <end position="432"/>
    </location>
</feature>
<evidence type="ECO:0000313" key="7">
    <source>
        <dbReference type="Proteomes" id="UP001139089"/>
    </source>
</evidence>
<comment type="caution">
    <text evidence="6">The sequence shown here is derived from an EMBL/GenBank/DDBJ whole genome shotgun (WGS) entry which is preliminary data.</text>
</comment>
<dbReference type="GO" id="GO:0000160">
    <property type="term" value="P:phosphorelay signal transduction system"/>
    <property type="evidence" value="ECO:0007669"/>
    <property type="project" value="InterPro"/>
</dbReference>
<feature type="modified residue" description="4-aspartylphosphate" evidence="3">
    <location>
        <position position="70"/>
    </location>
</feature>
<dbReference type="Gene3D" id="3.40.50.2300">
    <property type="match status" value="2"/>
</dbReference>
<dbReference type="SUPFAM" id="SSF55073">
    <property type="entry name" value="Nucleotide cyclase"/>
    <property type="match status" value="1"/>
</dbReference>
<evidence type="ECO:0000259" key="4">
    <source>
        <dbReference type="PROSITE" id="PS50110"/>
    </source>
</evidence>
<evidence type="ECO:0000313" key="6">
    <source>
        <dbReference type="EMBL" id="MCD7109964.1"/>
    </source>
</evidence>
<dbReference type="InterPro" id="IPR050469">
    <property type="entry name" value="Diguanylate_Cyclase"/>
</dbReference>
<dbReference type="SMART" id="SM00267">
    <property type="entry name" value="GGDEF"/>
    <property type="match status" value="1"/>
</dbReference>
<proteinExistence type="predicted"/>
<name>A0A9X1NU25_9HYPH</name>
<dbReference type="InterPro" id="IPR000160">
    <property type="entry name" value="GGDEF_dom"/>
</dbReference>
<dbReference type="AlphaFoldDB" id="A0A9X1NU25"/>
<dbReference type="PROSITE" id="PS50110">
    <property type="entry name" value="RESPONSE_REGULATORY"/>
    <property type="match status" value="2"/>
</dbReference>
<evidence type="ECO:0000256" key="3">
    <source>
        <dbReference type="PROSITE-ProRule" id="PRU00169"/>
    </source>
</evidence>
<reference evidence="6" key="1">
    <citation type="submission" date="2021-12" db="EMBL/GenBank/DDBJ databases">
        <authorList>
            <person name="Li Y."/>
        </authorList>
    </citation>
    <scope>NUCLEOTIDE SEQUENCE</scope>
    <source>
        <strain evidence="6">DKSPLA3</strain>
    </source>
</reference>